<evidence type="ECO:0000256" key="4">
    <source>
        <dbReference type="ARBA" id="ARBA00022475"/>
    </source>
</evidence>
<keyword evidence="4" id="KW-1003">Cell membrane</keyword>
<evidence type="ECO:0000256" key="7">
    <source>
        <dbReference type="ARBA" id="ARBA00023136"/>
    </source>
</evidence>
<feature type="transmembrane region" description="Helical" evidence="8">
    <location>
        <begin position="188"/>
        <end position="205"/>
    </location>
</feature>
<gene>
    <name evidence="10" type="primary">rarD</name>
    <name evidence="10" type="ORF">ENJ42_08955</name>
</gene>
<protein>
    <submittedName>
        <fullName evidence="10">EamA family transporter RarD</fullName>
    </submittedName>
</protein>
<dbReference type="InterPro" id="IPR004626">
    <property type="entry name" value="RarD"/>
</dbReference>
<comment type="similarity">
    <text evidence="2">Belongs to the EamA transporter family.</text>
</comment>
<keyword evidence="3" id="KW-0813">Transport</keyword>
<feature type="transmembrane region" description="Helical" evidence="8">
    <location>
        <begin position="161"/>
        <end position="176"/>
    </location>
</feature>
<evidence type="ECO:0000313" key="10">
    <source>
        <dbReference type="EMBL" id="HHL43734.1"/>
    </source>
</evidence>
<feature type="transmembrane region" description="Helical" evidence="8">
    <location>
        <begin position="17"/>
        <end position="36"/>
    </location>
</feature>
<dbReference type="EMBL" id="DRMJ01000469">
    <property type="protein sequence ID" value="HHL43734.1"/>
    <property type="molecule type" value="Genomic_DNA"/>
</dbReference>
<feature type="transmembrane region" description="Helical" evidence="8">
    <location>
        <begin position="137"/>
        <end position="155"/>
    </location>
</feature>
<evidence type="ECO:0000256" key="2">
    <source>
        <dbReference type="ARBA" id="ARBA00007362"/>
    </source>
</evidence>
<dbReference type="PANTHER" id="PTHR22911">
    <property type="entry name" value="ACYL-MALONYL CONDENSING ENZYME-RELATED"/>
    <property type="match status" value="1"/>
</dbReference>
<dbReference type="PANTHER" id="PTHR22911:SF137">
    <property type="entry name" value="SOLUTE CARRIER FAMILY 35 MEMBER G2-RELATED"/>
    <property type="match status" value="1"/>
</dbReference>
<dbReference type="InterPro" id="IPR000620">
    <property type="entry name" value="EamA_dom"/>
</dbReference>
<feature type="transmembrane region" description="Helical" evidence="8">
    <location>
        <begin position="250"/>
        <end position="270"/>
    </location>
</feature>
<keyword evidence="7 8" id="KW-0472">Membrane</keyword>
<proteinExistence type="inferred from homology"/>
<comment type="caution">
    <text evidence="10">The sequence shown here is derived from an EMBL/GenBank/DDBJ whole genome shotgun (WGS) entry which is preliminary data.</text>
</comment>
<feature type="transmembrane region" description="Helical" evidence="8">
    <location>
        <begin position="225"/>
        <end position="243"/>
    </location>
</feature>
<name>A0A7C5LUG5_9PROT</name>
<evidence type="ECO:0000259" key="9">
    <source>
        <dbReference type="Pfam" id="PF00892"/>
    </source>
</evidence>
<dbReference type="GO" id="GO:0005886">
    <property type="term" value="C:plasma membrane"/>
    <property type="evidence" value="ECO:0007669"/>
    <property type="project" value="UniProtKB-SubCell"/>
</dbReference>
<keyword evidence="6 8" id="KW-1133">Transmembrane helix</keyword>
<evidence type="ECO:0000256" key="3">
    <source>
        <dbReference type="ARBA" id="ARBA00022448"/>
    </source>
</evidence>
<accession>A0A7C5LUG5</accession>
<feature type="transmembrane region" description="Helical" evidence="8">
    <location>
        <begin position="108"/>
        <end position="130"/>
    </location>
</feature>
<keyword evidence="5 8" id="KW-0812">Transmembrane</keyword>
<dbReference type="InterPro" id="IPR037185">
    <property type="entry name" value="EmrE-like"/>
</dbReference>
<organism evidence="10">
    <name type="scientific">Hellea balneolensis</name>
    <dbReference type="NCBI Taxonomy" id="287478"/>
    <lineage>
        <taxon>Bacteria</taxon>
        <taxon>Pseudomonadati</taxon>
        <taxon>Pseudomonadota</taxon>
        <taxon>Alphaproteobacteria</taxon>
        <taxon>Maricaulales</taxon>
        <taxon>Robiginitomaculaceae</taxon>
        <taxon>Hellea</taxon>
    </lineage>
</organism>
<evidence type="ECO:0000256" key="8">
    <source>
        <dbReference type="SAM" id="Phobius"/>
    </source>
</evidence>
<evidence type="ECO:0000256" key="5">
    <source>
        <dbReference type="ARBA" id="ARBA00022692"/>
    </source>
</evidence>
<reference evidence="10" key="1">
    <citation type="journal article" date="2020" name="mSystems">
        <title>Genome- and Community-Level Interaction Insights into Carbon Utilization and Element Cycling Functions of Hydrothermarchaeota in Hydrothermal Sediment.</title>
        <authorList>
            <person name="Zhou Z."/>
            <person name="Liu Y."/>
            <person name="Xu W."/>
            <person name="Pan J."/>
            <person name="Luo Z.H."/>
            <person name="Li M."/>
        </authorList>
    </citation>
    <scope>NUCLEOTIDE SEQUENCE [LARGE SCALE GENOMIC DNA]</scope>
    <source>
        <strain evidence="10">HyVt-485</strain>
    </source>
</reference>
<sequence>MSTHPNDNQNHVEHARAGLFAGILAYALWGSFPIYFKMTAMVPPLEILAQRIFWSLPFGAILIAYRKQWPQVWVAFKQKQTFTYLALAAAIIAANWGIYIWAVQNDQIFQASLGYYINPLIFVLVGVVFLGERLNRYQFIAVLLAFLGVAVLTIYGGQFPVIALTLAASFTIYGIIRKQVDVRAMPGLFIEILVLFPFAAAYLAWIKVTGHMVFLSGKLDIDGLMVLAGPLTVIPLVAFSFAAKRLKLSTIGFLQFIGPTGQFILALYYGETLTPAHIICFALIWSAVGFFMWGAYRSSLAHKRAALSSSLPPPLD</sequence>
<dbReference type="AlphaFoldDB" id="A0A7C5LUG5"/>
<dbReference type="Pfam" id="PF00892">
    <property type="entry name" value="EamA"/>
    <property type="match status" value="1"/>
</dbReference>
<dbReference type="Proteomes" id="UP000885830">
    <property type="component" value="Unassembled WGS sequence"/>
</dbReference>
<feature type="domain" description="EamA" evidence="9">
    <location>
        <begin position="17"/>
        <end position="153"/>
    </location>
</feature>
<evidence type="ECO:0000256" key="6">
    <source>
        <dbReference type="ARBA" id="ARBA00022989"/>
    </source>
</evidence>
<dbReference type="SUPFAM" id="SSF103481">
    <property type="entry name" value="Multidrug resistance efflux transporter EmrE"/>
    <property type="match status" value="1"/>
</dbReference>
<feature type="transmembrane region" description="Helical" evidence="8">
    <location>
        <begin position="81"/>
        <end position="102"/>
    </location>
</feature>
<feature type="transmembrane region" description="Helical" evidence="8">
    <location>
        <begin position="276"/>
        <end position="296"/>
    </location>
</feature>
<feature type="transmembrane region" description="Helical" evidence="8">
    <location>
        <begin position="48"/>
        <end position="65"/>
    </location>
</feature>
<comment type="subcellular location">
    <subcellularLocation>
        <location evidence="1">Cell membrane</location>
        <topology evidence="1">Multi-pass membrane protein</topology>
    </subcellularLocation>
</comment>
<evidence type="ECO:0000256" key="1">
    <source>
        <dbReference type="ARBA" id="ARBA00004651"/>
    </source>
</evidence>
<dbReference type="NCBIfam" id="TIGR00688">
    <property type="entry name" value="rarD"/>
    <property type="match status" value="1"/>
</dbReference>